<feature type="binding site" evidence="10">
    <location>
        <position position="35"/>
    </location>
    <ligand>
        <name>substrate</name>
    </ligand>
</feature>
<name>A0A2G9YUR4_9BACT</name>
<dbReference type="EC" id="2.7.2.3" evidence="4 10"/>
<evidence type="ECO:0000256" key="10">
    <source>
        <dbReference type="HAMAP-Rule" id="MF_00145"/>
    </source>
</evidence>
<gene>
    <name evidence="10 14" type="primary">pgk</name>
    <name evidence="14" type="ORF">COX37_01060</name>
</gene>
<evidence type="ECO:0000256" key="6">
    <source>
        <dbReference type="ARBA" id="ARBA00022679"/>
    </source>
</evidence>
<feature type="binding site" evidence="10">
    <location>
        <position position="122"/>
    </location>
    <ligand>
        <name>substrate</name>
    </ligand>
</feature>
<dbReference type="UniPathway" id="UPA00109">
    <property type="reaction ID" value="UER00185"/>
</dbReference>
<dbReference type="EMBL" id="PCRO01000014">
    <property type="protein sequence ID" value="PIP22967.1"/>
    <property type="molecule type" value="Genomic_DNA"/>
</dbReference>
<evidence type="ECO:0000256" key="3">
    <source>
        <dbReference type="ARBA" id="ARBA00008982"/>
    </source>
</evidence>
<dbReference type="Gene3D" id="3.40.50.1260">
    <property type="entry name" value="Phosphoglycerate kinase, N-terminal domain"/>
    <property type="match status" value="2"/>
</dbReference>
<dbReference type="PIRSF" id="PIRSF000724">
    <property type="entry name" value="Pgk"/>
    <property type="match status" value="1"/>
</dbReference>
<proteinExistence type="inferred from homology"/>
<comment type="caution">
    <text evidence="10">Lacks conserved residue(s) required for the propagation of feature annotation.</text>
</comment>
<dbReference type="GO" id="GO:0006096">
    <property type="term" value="P:glycolytic process"/>
    <property type="evidence" value="ECO:0007669"/>
    <property type="project" value="UniProtKB-UniRule"/>
</dbReference>
<feature type="binding site" evidence="11">
    <location>
        <position position="122"/>
    </location>
    <ligand>
        <name>(2R)-3-phosphoglycerate</name>
        <dbReference type="ChEBI" id="CHEBI:58272"/>
    </ligand>
</feature>
<evidence type="ECO:0000256" key="4">
    <source>
        <dbReference type="ARBA" id="ARBA00013061"/>
    </source>
</evidence>
<feature type="binding site" evidence="10 12">
    <location>
        <begin position="307"/>
        <end position="310"/>
    </location>
    <ligand>
        <name>ATP</name>
        <dbReference type="ChEBI" id="CHEBI:30616"/>
    </ligand>
</feature>
<keyword evidence="6 10" id="KW-0808">Transferase</keyword>
<feature type="binding site" evidence="10 12">
    <location>
        <position position="205"/>
    </location>
    <ligand>
        <name>ATP</name>
        <dbReference type="ChEBI" id="CHEBI:30616"/>
    </ligand>
</feature>
<comment type="pathway">
    <text evidence="2 10">Carbohydrate degradation; glycolysis; pyruvate from D-glyceraldehyde 3-phosphate: step 2/5.</text>
</comment>
<organism evidence="14 15">
    <name type="scientific">Candidatus Nealsonbacteria bacterium CG23_combo_of_CG06-09_8_20_14_all_39_17</name>
    <dbReference type="NCBI Taxonomy" id="1974722"/>
    <lineage>
        <taxon>Bacteria</taxon>
        <taxon>Candidatus Nealsoniibacteriota</taxon>
    </lineage>
</organism>
<reference evidence="14 15" key="1">
    <citation type="submission" date="2017-09" db="EMBL/GenBank/DDBJ databases">
        <title>Depth-based differentiation of microbial function through sediment-hosted aquifers and enrichment of novel symbionts in the deep terrestrial subsurface.</title>
        <authorList>
            <person name="Probst A.J."/>
            <person name="Ladd B."/>
            <person name="Jarett J.K."/>
            <person name="Geller-Mcgrath D.E."/>
            <person name="Sieber C.M."/>
            <person name="Emerson J.B."/>
            <person name="Anantharaman K."/>
            <person name="Thomas B.C."/>
            <person name="Malmstrom R."/>
            <person name="Stieglmeier M."/>
            <person name="Klingl A."/>
            <person name="Woyke T."/>
            <person name="Ryan C.M."/>
            <person name="Banfield J.F."/>
        </authorList>
    </citation>
    <scope>NUCLEOTIDE SEQUENCE [LARGE SCALE GENOMIC DNA]</scope>
    <source>
        <strain evidence="14">CG23_combo_of_CG06-09_8_20_14_all_39_17</strain>
    </source>
</reference>
<comment type="subcellular location">
    <subcellularLocation>
        <location evidence="10">Cytoplasm</location>
    </subcellularLocation>
</comment>
<dbReference type="AlphaFoldDB" id="A0A2G9YUR4"/>
<keyword evidence="10" id="KW-0324">Glycolysis</keyword>
<keyword evidence="7 10" id="KW-0547">Nucleotide-binding</keyword>
<dbReference type="GO" id="GO:0004618">
    <property type="term" value="F:phosphoglycerate kinase activity"/>
    <property type="evidence" value="ECO:0007669"/>
    <property type="project" value="UniProtKB-UniRule"/>
</dbReference>
<evidence type="ECO:0000256" key="9">
    <source>
        <dbReference type="ARBA" id="ARBA00022840"/>
    </source>
</evidence>
<feature type="binding site" evidence="11">
    <location>
        <position position="35"/>
    </location>
    <ligand>
        <name>(2R)-3-phosphoglycerate</name>
        <dbReference type="ChEBI" id="CHEBI:58272"/>
    </ligand>
</feature>
<evidence type="ECO:0000256" key="12">
    <source>
        <dbReference type="PIRSR" id="PIRSR000724-2"/>
    </source>
</evidence>
<dbReference type="SUPFAM" id="SSF53748">
    <property type="entry name" value="Phosphoglycerate kinase"/>
    <property type="match status" value="1"/>
</dbReference>
<sequence>MKDLKSFNFQGKRVLVRCDFNVPLDEEGVILDDFRIRKTIPTIEYLLKEKGRVILMSHMGRPLQSSKFKVQSSKFSLKTVAGRLSELLNRGVGFSEDCVGEEVEEKVSRMEEGDILLLENLRFHKDEENNNEEFSRSLSHLADIYINDAFSVCHRSHASVVGITKYLPSGAGLLLEKEIEILSKIMENPEKPLGLIIAGTKAEDKVKVIEKFLDIADFFLLGDSTTEEVRKRKIKDDSGKIIFPKDSLGGLDIGPLTREVFREKILSAKTIFWAGPLGKIDQEKYQAGTREVIKAILDSKCFSVAGGGDTIEFINKLGVADKFGHISVGGSAMLAFLAGEKLPGLEVLQ</sequence>
<comment type="catalytic activity">
    <reaction evidence="1 10 13">
        <text>(2R)-3-phosphoglycerate + ATP = (2R)-3-phospho-glyceroyl phosphate + ADP</text>
        <dbReference type="Rhea" id="RHEA:14801"/>
        <dbReference type="ChEBI" id="CHEBI:30616"/>
        <dbReference type="ChEBI" id="CHEBI:57604"/>
        <dbReference type="ChEBI" id="CHEBI:58272"/>
        <dbReference type="ChEBI" id="CHEBI:456216"/>
        <dbReference type="EC" id="2.7.2.3"/>
    </reaction>
</comment>
<feature type="binding site" evidence="10 11">
    <location>
        <begin position="19"/>
        <end position="21"/>
    </location>
    <ligand>
        <name>substrate</name>
    </ligand>
</feature>
<dbReference type="HAMAP" id="MF_00145">
    <property type="entry name" value="Phosphoglyc_kinase"/>
    <property type="match status" value="1"/>
</dbReference>
<evidence type="ECO:0000313" key="14">
    <source>
        <dbReference type="EMBL" id="PIP22967.1"/>
    </source>
</evidence>
<evidence type="ECO:0000256" key="11">
    <source>
        <dbReference type="PIRSR" id="PIRSR000724-1"/>
    </source>
</evidence>
<dbReference type="InterPro" id="IPR015824">
    <property type="entry name" value="Phosphoglycerate_kinase_N"/>
</dbReference>
<dbReference type="Pfam" id="PF00162">
    <property type="entry name" value="PGK"/>
    <property type="match status" value="2"/>
</dbReference>
<dbReference type="PANTHER" id="PTHR11406">
    <property type="entry name" value="PHOSPHOGLYCERATE KINASE"/>
    <property type="match status" value="1"/>
</dbReference>
<protein>
    <recommendedName>
        <fullName evidence="5 10">Phosphoglycerate kinase</fullName>
        <ecNumber evidence="4 10">2.7.2.3</ecNumber>
    </recommendedName>
</protein>
<evidence type="ECO:0000313" key="15">
    <source>
        <dbReference type="Proteomes" id="UP000229976"/>
    </source>
</evidence>
<evidence type="ECO:0000256" key="8">
    <source>
        <dbReference type="ARBA" id="ARBA00022777"/>
    </source>
</evidence>
<dbReference type="GO" id="GO:0043531">
    <property type="term" value="F:ADP binding"/>
    <property type="evidence" value="ECO:0007669"/>
    <property type="project" value="TreeGrafter"/>
</dbReference>
<feature type="binding site" evidence="11">
    <location>
        <position position="155"/>
    </location>
    <ligand>
        <name>(2R)-3-phosphoglycerate</name>
        <dbReference type="ChEBI" id="CHEBI:58272"/>
    </ligand>
</feature>
<feature type="binding site" evidence="10 11">
    <location>
        <begin position="58"/>
        <end position="61"/>
    </location>
    <ligand>
        <name>substrate</name>
    </ligand>
</feature>
<dbReference type="GO" id="GO:0005524">
    <property type="term" value="F:ATP binding"/>
    <property type="evidence" value="ECO:0007669"/>
    <property type="project" value="UniProtKB-KW"/>
</dbReference>
<evidence type="ECO:0000256" key="5">
    <source>
        <dbReference type="ARBA" id="ARBA00016471"/>
    </source>
</evidence>
<feature type="binding site" evidence="10">
    <location>
        <position position="155"/>
    </location>
    <ligand>
        <name>substrate</name>
    </ligand>
</feature>
<dbReference type="Proteomes" id="UP000229976">
    <property type="component" value="Unassembled WGS sequence"/>
</dbReference>
<comment type="similarity">
    <text evidence="3 10 13">Belongs to the phosphoglycerate kinase family.</text>
</comment>
<dbReference type="InterPro" id="IPR001576">
    <property type="entry name" value="Phosphoglycerate_kinase"/>
</dbReference>
<dbReference type="PRINTS" id="PR00477">
    <property type="entry name" value="PHGLYCKINASE"/>
</dbReference>
<dbReference type="InterPro" id="IPR015911">
    <property type="entry name" value="Phosphoglycerate_kinase_CS"/>
</dbReference>
<accession>A0A2G9YUR4</accession>
<dbReference type="GO" id="GO:0006094">
    <property type="term" value="P:gluconeogenesis"/>
    <property type="evidence" value="ECO:0007669"/>
    <property type="project" value="TreeGrafter"/>
</dbReference>
<dbReference type="InterPro" id="IPR036043">
    <property type="entry name" value="Phosphoglycerate_kinase_sf"/>
</dbReference>
<keyword evidence="9 10" id="KW-0067">ATP-binding</keyword>
<comment type="caution">
    <text evidence="14">The sequence shown here is derived from an EMBL/GenBank/DDBJ whole genome shotgun (WGS) entry which is preliminary data.</text>
</comment>
<evidence type="ECO:0000256" key="2">
    <source>
        <dbReference type="ARBA" id="ARBA00004838"/>
    </source>
</evidence>
<comment type="subunit">
    <text evidence="10">Monomer.</text>
</comment>
<keyword evidence="10" id="KW-0963">Cytoplasm</keyword>
<keyword evidence="8 10" id="KW-0418">Kinase</keyword>
<dbReference type="GO" id="GO:0005829">
    <property type="term" value="C:cytosol"/>
    <property type="evidence" value="ECO:0007669"/>
    <property type="project" value="TreeGrafter"/>
</dbReference>
<dbReference type="PANTHER" id="PTHR11406:SF23">
    <property type="entry name" value="PHOSPHOGLYCERATE KINASE 1, CHLOROPLASTIC-RELATED"/>
    <property type="match status" value="1"/>
</dbReference>
<feature type="binding site" evidence="10 12">
    <location>
        <position position="250"/>
    </location>
    <ligand>
        <name>ATP</name>
        <dbReference type="ChEBI" id="CHEBI:30616"/>
    </ligand>
</feature>
<evidence type="ECO:0000256" key="13">
    <source>
        <dbReference type="RuleBase" id="RU000532"/>
    </source>
</evidence>
<dbReference type="FunFam" id="3.40.50.1260:FF:000006">
    <property type="entry name" value="Phosphoglycerate kinase"/>
    <property type="match status" value="1"/>
</dbReference>
<evidence type="ECO:0000256" key="1">
    <source>
        <dbReference type="ARBA" id="ARBA00000642"/>
    </source>
</evidence>
<dbReference type="PROSITE" id="PS00111">
    <property type="entry name" value="PGLYCERATE_KINASE"/>
    <property type="match status" value="1"/>
</dbReference>
<evidence type="ECO:0000256" key="7">
    <source>
        <dbReference type="ARBA" id="ARBA00022741"/>
    </source>
</evidence>